<evidence type="ECO:0000313" key="4">
    <source>
        <dbReference type="EMBL" id="KAF5936594.1"/>
    </source>
</evidence>
<dbReference type="Gene3D" id="3.40.462.20">
    <property type="match status" value="1"/>
</dbReference>
<dbReference type="Pfam" id="PF08031">
    <property type="entry name" value="BBE"/>
    <property type="match status" value="1"/>
</dbReference>
<keyword evidence="1" id="KW-0285">Flavoprotein</keyword>
<reference evidence="5" key="1">
    <citation type="journal article" date="2020" name="Nat. Commun.">
        <title>Genome assembly of wild tea tree DASZ reveals pedigree and selection history of tea varieties.</title>
        <authorList>
            <person name="Zhang W."/>
            <person name="Zhang Y."/>
            <person name="Qiu H."/>
            <person name="Guo Y."/>
            <person name="Wan H."/>
            <person name="Zhang X."/>
            <person name="Scossa F."/>
            <person name="Alseekh S."/>
            <person name="Zhang Q."/>
            <person name="Wang P."/>
            <person name="Xu L."/>
            <person name="Schmidt M.H."/>
            <person name="Jia X."/>
            <person name="Li D."/>
            <person name="Zhu A."/>
            <person name="Guo F."/>
            <person name="Chen W."/>
            <person name="Ni D."/>
            <person name="Usadel B."/>
            <person name="Fernie A.R."/>
            <person name="Wen W."/>
        </authorList>
    </citation>
    <scope>NUCLEOTIDE SEQUENCE [LARGE SCALE GENOMIC DNA]</scope>
    <source>
        <strain evidence="5">cv. G240</strain>
    </source>
</reference>
<organism evidence="4 5">
    <name type="scientific">Camellia sinensis</name>
    <name type="common">Tea plant</name>
    <name type="synonym">Thea sinensis</name>
    <dbReference type="NCBI Taxonomy" id="4442"/>
    <lineage>
        <taxon>Eukaryota</taxon>
        <taxon>Viridiplantae</taxon>
        <taxon>Streptophyta</taxon>
        <taxon>Embryophyta</taxon>
        <taxon>Tracheophyta</taxon>
        <taxon>Spermatophyta</taxon>
        <taxon>Magnoliopsida</taxon>
        <taxon>eudicotyledons</taxon>
        <taxon>Gunneridae</taxon>
        <taxon>Pentapetalae</taxon>
        <taxon>asterids</taxon>
        <taxon>Ericales</taxon>
        <taxon>Theaceae</taxon>
        <taxon>Camellia</taxon>
    </lineage>
</organism>
<dbReference type="GO" id="GO:0016491">
    <property type="term" value="F:oxidoreductase activity"/>
    <property type="evidence" value="ECO:0007669"/>
    <property type="project" value="InterPro"/>
</dbReference>
<keyword evidence="2" id="KW-0274">FAD</keyword>
<name>A0A7J7GB21_CAMSI</name>
<evidence type="ECO:0000259" key="3">
    <source>
        <dbReference type="Pfam" id="PF08031"/>
    </source>
</evidence>
<dbReference type="AlphaFoldDB" id="A0A7J7GB21"/>
<sequence length="115" mass="13409">MSWIQSVLYWANFDPNHSTNVLLDRNYAAKFSKRKSDYLQTPISKVGSLENQFCATEMLILESHNEKNSYSEGKVFGEKYFKGNFDRLVKVKTMVDPQNFFRNEQSIPPFSAKKI</sequence>
<dbReference type="InterPro" id="IPR016169">
    <property type="entry name" value="FAD-bd_PCMH_sub2"/>
</dbReference>
<evidence type="ECO:0000256" key="1">
    <source>
        <dbReference type="ARBA" id="ARBA00022630"/>
    </source>
</evidence>
<proteinExistence type="predicted"/>
<feature type="domain" description="Berberine/berberine-like" evidence="3">
    <location>
        <begin position="74"/>
        <end position="108"/>
    </location>
</feature>
<keyword evidence="5" id="KW-1185">Reference proteome</keyword>
<accession>A0A7J7GB21</accession>
<dbReference type="EMBL" id="JACBKZ010000012">
    <property type="protein sequence ID" value="KAF5936594.1"/>
    <property type="molecule type" value="Genomic_DNA"/>
</dbReference>
<dbReference type="InterPro" id="IPR012951">
    <property type="entry name" value="BBE"/>
</dbReference>
<dbReference type="Gene3D" id="3.30.465.10">
    <property type="match status" value="2"/>
</dbReference>
<dbReference type="Proteomes" id="UP000593564">
    <property type="component" value="Unassembled WGS sequence"/>
</dbReference>
<evidence type="ECO:0000256" key="2">
    <source>
        <dbReference type="ARBA" id="ARBA00022827"/>
    </source>
</evidence>
<evidence type="ECO:0000313" key="5">
    <source>
        <dbReference type="Proteomes" id="UP000593564"/>
    </source>
</evidence>
<protein>
    <recommendedName>
        <fullName evidence="3">Berberine/berberine-like domain-containing protein</fullName>
    </recommendedName>
</protein>
<dbReference type="GO" id="GO:0050660">
    <property type="term" value="F:flavin adenine dinucleotide binding"/>
    <property type="evidence" value="ECO:0007669"/>
    <property type="project" value="InterPro"/>
</dbReference>
<dbReference type="PANTHER" id="PTHR32448">
    <property type="entry name" value="OS08G0158400 PROTEIN"/>
    <property type="match status" value="1"/>
</dbReference>
<comment type="caution">
    <text evidence="4">The sequence shown here is derived from an EMBL/GenBank/DDBJ whole genome shotgun (WGS) entry which is preliminary data.</text>
</comment>
<reference evidence="4 5" key="2">
    <citation type="submission" date="2020-07" db="EMBL/GenBank/DDBJ databases">
        <title>Genome assembly of wild tea tree DASZ reveals pedigree and selection history of tea varieties.</title>
        <authorList>
            <person name="Zhang W."/>
        </authorList>
    </citation>
    <scope>NUCLEOTIDE SEQUENCE [LARGE SCALE GENOMIC DNA]</scope>
    <source>
        <strain evidence="5">cv. G240</strain>
        <tissue evidence="4">Leaf</tissue>
    </source>
</reference>
<gene>
    <name evidence="4" type="ORF">HYC85_024100</name>
</gene>